<dbReference type="SUPFAM" id="SSF53335">
    <property type="entry name" value="S-adenosyl-L-methionine-dependent methyltransferases"/>
    <property type="match status" value="1"/>
</dbReference>
<name>A0A381X9U4_9ZZZZ</name>
<accession>A0A381X9U4</accession>
<sequence length="221" mass="25906">MNYQMKLEELHSKLKAHLKDQNEKWEHFIYSKQDGFYQGLDEINIKGSRSSEKRFKEYNLTKYLSKNKTALDIGSNCGFFSIFISKYVQHITGVEINPYLVAIANDTKQYLGIVNTTFISSTFEDFKTSDKFDIIFSLANDSTIDDNTKFNFKEYVNKIKNLLNNDGILIFESQAVDSMIPEEFEQKFNFLKLNFDVLEKRKISSEYPLNVPMRDFLILKN</sequence>
<dbReference type="CDD" id="cd02440">
    <property type="entry name" value="AdoMet_MTases"/>
    <property type="match status" value="1"/>
</dbReference>
<evidence type="ECO:0000259" key="1">
    <source>
        <dbReference type="Pfam" id="PF13847"/>
    </source>
</evidence>
<gene>
    <name evidence="2" type="ORF">METZ01_LOCUS114383</name>
</gene>
<dbReference type="InterPro" id="IPR029063">
    <property type="entry name" value="SAM-dependent_MTases_sf"/>
</dbReference>
<organism evidence="2">
    <name type="scientific">marine metagenome</name>
    <dbReference type="NCBI Taxonomy" id="408172"/>
    <lineage>
        <taxon>unclassified sequences</taxon>
        <taxon>metagenomes</taxon>
        <taxon>ecological metagenomes</taxon>
    </lineage>
</organism>
<proteinExistence type="predicted"/>
<dbReference type="AlphaFoldDB" id="A0A381X9U4"/>
<dbReference type="InterPro" id="IPR025714">
    <property type="entry name" value="Methyltranfer_dom"/>
</dbReference>
<dbReference type="Gene3D" id="3.40.50.150">
    <property type="entry name" value="Vaccinia Virus protein VP39"/>
    <property type="match status" value="1"/>
</dbReference>
<evidence type="ECO:0000313" key="2">
    <source>
        <dbReference type="EMBL" id="SVA61529.1"/>
    </source>
</evidence>
<feature type="domain" description="Methyltransferase" evidence="1">
    <location>
        <begin position="65"/>
        <end position="192"/>
    </location>
</feature>
<reference evidence="2" key="1">
    <citation type="submission" date="2018-05" db="EMBL/GenBank/DDBJ databases">
        <authorList>
            <person name="Lanie J.A."/>
            <person name="Ng W.-L."/>
            <person name="Kazmierczak K.M."/>
            <person name="Andrzejewski T.M."/>
            <person name="Davidsen T.M."/>
            <person name="Wayne K.J."/>
            <person name="Tettelin H."/>
            <person name="Glass J.I."/>
            <person name="Rusch D."/>
            <person name="Podicherti R."/>
            <person name="Tsui H.-C.T."/>
            <person name="Winkler M.E."/>
        </authorList>
    </citation>
    <scope>NUCLEOTIDE SEQUENCE</scope>
</reference>
<dbReference type="Pfam" id="PF13847">
    <property type="entry name" value="Methyltransf_31"/>
    <property type="match status" value="1"/>
</dbReference>
<protein>
    <recommendedName>
        <fullName evidence="1">Methyltransferase domain-containing protein</fullName>
    </recommendedName>
</protein>
<dbReference type="EMBL" id="UINC01014428">
    <property type="protein sequence ID" value="SVA61529.1"/>
    <property type="molecule type" value="Genomic_DNA"/>
</dbReference>